<dbReference type="EC" id="3.1.2.-" evidence="1"/>
<proteinExistence type="predicted"/>
<protein>
    <submittedName>
        <fullName evidence="1">Acyl-CoA thioesterase</fullName>
        <ecNumber evidence="1">3.1.2.-</ecNumber>
    </submittedName>
</protein>
<organism evidence="1 2">
    <name type="scientific">Paenibacillus mesotrionivorans</name>
    <dbReference type="NCBI Taxonomy" id="3160968"/>
    <lineage>
        <taxon>Bacteria</taxon>
        <taxon>Bacillati</taxon>
        <taxon>Bacillota</taxon>
        <taxon>Bacilli</taxon>
        <taxon>Bacillales</taxon>
        <taxon>Paenibacillaceae</taxon>
        <taxon>Paenibacillus</taxon>
    </lineage>
</organism>
<keyword evidence="1" id="KW-0378">Hydrolase</keyword>
<name>A0ACC7P6X6_9BACL</name>
<sequence>MPLIFTHKLRVRYAETDQMGVVYHARYLDWLEIGRTEMLREQGMVYRSLEEQYGLLLPVVDVSIQYLKPARYDDEVLVTTRIDLASNVRLECSYEIRRVQDNELLVTAATKHVWVNRQWRPARIDRACPQLYALLTQAAAEH</sequence>
<gene>
    <name evidence="1" type="ORF">ACI1P1_27270</name>
</gene>
<keyword evidence="2" id="KW-1185">Reference proteome</keyword>
<evidence type="ECO:0000313" key="1">
    <source>
        <dbReference type="EMBL" id="MFM9332004.1"/>
    </source>
</evidence>
<dbReference type="EMBL" id="JBJURJ010000024">
    <property type="protein sequence ID" value="MFM9332004.1"/>
    <property type="molecule type" value="Genomic_DNA"/>
</dbReference>
<comment type="caution">
    <text evidence="1">The sequence shown here is derived from an EMBL/GenBank/DDBJ whole genome shotgun (WGS) entry which is preliminary data.</text>
</comment>
<dbReference type="Proteomes" id="UP001631969">
    <property type="component" value="Unassembled WGS sequence"/>
</dbReference>
<evidence type="ECO:0000313" key="2">
    <source>
        <dbReference type="Proteomes" id="UP001631969"/>
    </source>
</evidence>
<reference evidence="1" key="1">
    <citation type="submission" date="2024-12" db="EMBL/GenBank/DDBJ databases">
        <authorList>
            <person name="Wu N."/>
        </authorList>
    </citation>
    <scope>NUCLEOTIDE SEQUENCE</scope>
    <source>
        <strain evidence="1">P15</strain>
    </source>
</reference>
<accession>A0ACC7P6X6</accession>